<comment type="caution">
    <text evidence="16">The sequence shown here is derived from an EMBL/GenBank/DDBJ whole genome shotgun (WGS) entry which is preliminary data.</text>
</comment>
<dbReference type="AlphaFoldDB" id="A0A844AXP3"/>
<evidence type="ECO:0000256" key="2">
    <source>
        <dbReference type="ARBA" id="ARBA00003144"/>
    </source>
</evidence>
<dbReference type="InterPro" id="IPR008279">
    <property type="entry name" value="PEP-util_enz_mobile_dom"/>
</dbReference>
<evidence type="ECO:0000256" key="8">
    <source>
        <dbReference type="ARBA" id="ARBA00022777"/>
    </source>
</evidence>
<feature type="domain" description="PEP-utilising enzyme mobile" evidence="14">
    <location>
        <begin position="376"/>
        <end position="458"/>
    </location>
</feature>
<feature type="binding site" evidence="12">
    <location>
        <position position="572"/>
    </location>
    <ligand>
        <name>substrate</name>
    </ligand>
</feature>
<dbReference type="SUPFAM" id="SSF52009">
    <property type="entry name" value="Phosphohistidine domain"/>
    <property type="match status" value="1"/>
</dbReference>
<evidence type="ECO:0000256" key="9">
    <source>
        <dbReference type="ARBA" id="ARBA00022842"/>
    </source>
</evidence>
<evidence type="ECO:0000256" key="1">
    <source>
        <dbReference type="ARBA" id="ARBA00001946"/>
    </source>
</evidence>
<name>A0A844AXP3_9RHOB</name>
<protein>
    <recommendedName>
        <fullName evidence="5">Pyruvate, phosphate dikinase</fullName>
        <ecNumber evidence="4">2.7.9.1</ecNumber>
    </recommendedName>
    <alternativeName>
        <fullName evidence="10">Pyruvate, orthophosphate dikinase</fullName>
    </alternativeName>
</protein>
<comment type="function">
    <text evidence="2">Catalyzes the reversible phosphorylation of pyruvate and phosphate.</text>
</comment>
<sequence>MHVTSHGGRAKCLQRLVRLDLPVPRTVALSFDAVRGIAAGKMPDLDAILAEFPESALLCVRPSSEDPDWGGPGAVLNIGVNDACYIDLCDELGREAAAAIYLRFVQSYAVHVARLDPDVFDDVEDGGPDALVEILHAYEAETDESFPQNRSEQLGAVLRSMARAWDGTSARLLRQANGAPADAGLGLVVQEMVPGLGLGVCGSGVLQLVNSNTGEPQITGRYLGQSQGRDALGSGVAAMYLARDERGPSLEELAPDAFEALKEHAALMRVRLREEMQAEFVIQNGEVHILDGVRVQRSARGGLRMAVSLAEDQIIPQEEAVMRIDAHSLNELLHRQVAPDAERDLIGSGIAASPGAASGRLVFTSAEAQASASRGEDCILVRRETSPDDVRGMHAAVAVLTERGGITSHAAVIGRGLGLPCIVGASSMRFDSRRKRLRAADGRVLRAGDMVTIDGSSGEILAGEPAMVEAAQDGAFQTLMSWADAARDIDIRVNADTPRDALTARNFNAQGIGLCRTEHMFFDPGRLTVMREMIFADSPSEREAVLERLLPMQRDDFRELFRIMEGLPVCIRLFDPPLHEFLPTNQSGQRELSEALGLPVSEVTRRVEEMGEYNPMLGLRGVRLGVTVPEIYDMQARAIFEATLEASDEGAAVVPEIMIPLVSAKREVELVKARIDAVAAAVRLERGRDFDYRLGVMVETPRAALRADEIAAHSAFLSFGTNDLTQMTYGLSRDDAGRFMSEYVHQGVFAEDPFHVLDVDGVGELLKFGVERGREANPGVTLSICGEHGGNPESIAFCRTVGMDYVSCSPFRVPVARLAAAQLAISDRILNSSKTR</sequence>
<proteinExistence type="inferred from homology"/>
<dbReference type="Gene3D" id="3.50.30.10">
    <property type="entry name" value="Phosphohistidine domain"/>
    <property type="match status" value="1"/>
</dbReference>
<evidence type="ECO:0000256" key="10">
    <source>
        <dbReference type="ARBA" id="ARBA00032883"/>
    </source>
</evidence>
<keyword evidence="17" id="KW-1185">Reference proteome</keyword>
<feature type="binding site" evidence="13">
    <location>
        <position position="723"/>
    </location>
    <ligand>
        <name>Mg(2+)</name>
        <dbReference type="ChEBI" id="CHEBI:18420"/>
    </ligand>
</feature>
<feature type="binding site" evidence="12">
    <location>
        <position position="516"/>
    </location>
    <ligand>
        <name>substrate</name>
    </ligand>
</feature>
<feature type="binding site" evidence="12">
    <location>
        <position position="723"/>
    </location>
    <ligand>
        <name>substrate</name>
    </ligand>
</feature>
<keyword evidence="8 16" id="KW-0418">Kinase</keyword>
<evidence type="ECO:0000256" key="11">
    <source>
        <dbReference type="PIRSR" id="PIRSR000853-1"/>
    </source>
</evidence>
<comment type="similarity">
    <text evidence="3">Belongs to the PEP-utilizing enzyme family.</text>
</comment>
<dbReference type="SUPFAM" id="SSF51621">
    <property type="entry name" value="Phosphoenolpyruvate/pyruvate domain"/>
    <property type="match status" value="1"/>
</dbReference>
<feature type="binding site" evidence="12">
    <location>
        <position position="722"/>
    </location>
    <ligand>
        <name>substrate</name>
    </ligand>
</feature>
<reference evidence="16 17" key="1">
    <citation type="submission" date="2019-10" db="EMBL/GenBank/DDBJ databases">
        <title>Epibacterium sp. nov., isolated from seawater.</title>
        <authorList>
            <person name="Zhang X."/>
            <person name="Li N."/>
        </authorList>
    </citation>
    <scope>NUCLEOTIDE SEQUENCE [LARGE SCALE GENOMIC DNA]</scope>
    <source>
        <strain evidence="16 17">SM1969</strain>
    </source>
</reference>
<evidence type="ECO:0000313" key="17">
    <source>
        <dbReference type="Proteomes" id="UP000436694"/>
    </source>
</evidence>
<dbReference type="PIRSF" id="PIRSF000853">
    <property type="entry name" value="PPDK"/>
    <property type="match status" value="1"/>
</dbReference>
<evidence type="ECO:0000259" key="15">
    <source>
        <dbReference type="Pfam" id="PF02896"/>
    </source>
</evidence>
<evidence type="ECO:0000256" key="7">
    <source>
        <dbReference type="ARBA" id="ARBA00022723"/>
    </source>
</evidence>
<dbReference type="EMBL" id="WIXK01000005">
    <property type="protein sequence ID" value="MQY43134.1"/>
    <property type="molecule type" value="Genomic_DNA"/>
</dbReference>
<dbReference type="InterPro" id="IPR040442">
    <property type="entry name" value="Pyrv_kinase-like_dom_sf"/>
</dbReference>
<feature type="binding site" evidence="13">
    <location>
        <position position="699"/>
    </location>
    <ligand>
        <name>Mg(2+)</name>
        <dbReference type="ChEBI" id="CHEBI:18420"/>
    </ligand>
</feature>
<dbReference type="InterPro" id="IPR000121">
    <property type="entry name" value="PEP_util_C"/>
</dbReference>
<dbReference type="EC" id="2.7.9.1" evidence="4"/>
<dbReference type="Gene3D" id="1.10.189.10">
    <property type="entry name" value="Pyruvate Phosphate Dikinase, domain 2"/>
    <property type="match status" value="1"/>
</dbReference>
<dbReference type="GO" id="GO:0016301">
    <property type="term" value="F:kinase activity"/>
    <property type="evidence" value="ECO:0007669"/>
    <property type="project" value="UniProtKB-KW"/>
</dbReference>
<dbReference type="Gene3D" id="3.30.470.20">
    <property type="entry name" value="ATP-grasp fold, B domain"/>
    <property type="match status" value="1"/>
</dbReference>
<dbReference type="GO" id="GO:0046872">
    <property type="term" value="F:metal ion binding"/>
    <property type="evidence" value="ECO:0007669"/>
    <property type="project" value="UniProtKB-KW"/>
</dbReference>
<organism evidence="16 17">
    <name type="scientific">Tritonibacter aquimaris</name>
    <dbReference type="NCBI Taxonomy" id="2663379"/>
    <lineage>
        <taxon>Bacteria</taxon>
        <taxon>Pseudomonadati</taxon>
        <taxon>Pseudomonadota</taxon>
        <taxon>Alphaproteobacteria</taxon>
        <taxon>Rhodobacterales</taxon>
        <taxon>Paracoccaceae</taxon>
        <taxon>Tritonibacter</taxon>
    </lineage>
</organism>
<feature type="active site" description="Proton donor" evidence="11">
    <location>
        <position position="785"/>
    </location>
</feature>
<keyword evidence="7 13" id="KW-0479">Metal-binding</keyword>
<evidence type="ECO:0000259" key="14">
    <source>
        <dbReference type="Pfam" id="PF00391"/>
    </source>
</evidence>
<feature type="binding site" evidence="12">
    <location>
        <position position="699"/>
    </location>
    <ligand>
        <name>substrate</name>
    </ligand>
</feature>
<dbReference type="SUPFAM" id="SSF56059">
    <property type="entry name" value="Glutathione synthetase ATP-binding domain-like"/>
    <property type="match status" value="1"/>
</dbReference>
<gene>
    <name evidence="16" type="ORF">GG681_10820</name>
</gene>
<dbReference type="Pfam" id="PF02896">
    <property type="entry name" value="PEP-utilizers_C"/>
    <property type="match status" value="1"/>
</dbReference>
<feature type="domain" description="PEP-utilising enzyme C-terminal" evidence="15">
    <location>
        <begin position="472"/>
        <end position="823"/>
    </location>
</feature>
<dbReference type="InterPro" id="IPR010121">
    <property type="entry name" value="Pyruvate_phosphate_dikinase"/>
</dbReference>
<feature type="binding site" evidence="12">
    <location>
        <position position="720"/>
    </location>
    <ligand>
        <name>substrate</name>
    </ligand>
</feature>
<evidence type="ECO:0000256" key="5">
    <source>
        <dbReference type="ARBA" id="ARBA00020138"/>
    </source>
</evidence>
<keyword evidence="6 16" id="KW-0808">Transferase</keyword>
<dbReference type="Proteomes" id="UP000436694">
    <property type="component" value="Unassembled WGS sequence"/>
</dbReference>
<accession>A0A844AXP3</accession>
<dbReference type="GO" id="GO:0005524">
    <property type="term" value="F:ATP binding"/>
    <property type="evidence" value="ECO:0007669"/>
    <property type="project" value="InterPro"/>
</dbReference>
<dbReference type="PANTHER" id="PTHR22931">
    <property type="entry name" value="PHOSPHOENOLPYRUVATE DIKINASE-RELATED"/>
    <property type="match status" value="1"/>
</dbReference>
<evidence type="ECO:0000256" key="12">
    <source>
        <dbReference type="PIRSR" id="PIRSR000853-2"/>
    </source>
</evidence>
<comment type="cofactor">
    <cofactor evidence="1 13">
        <name>Mg(2+)</name>
        <dbReference type="ChEBI" id="CHEBI:18420"/>
    </cofactor>
</comment>
<keyword evidence="16" id="KW-0670">Pyruvate</keyword>
<dbReference type="Gene3D" id="3.30.1490.20">
    <property type="entry name" value="ATP-grasp fold, A domain"/>
    <property type="match status" value="1"/>
</dbReference>
<dbReference type="Gene3D" id="3.20.20.60">
    <property type="entry name" value="Phosphoenolpyruvate-binding domains"/>
    <property type="match status" value="1"/>
</dbReference>
<keyword evidence="9 13" id="KW-0460">Magnesium</keyword>
<dbReference type="PANTHER" id="PTHR22931:SF9">
    <property type="entry name" value="PYRUVATE, PHOSPHATE DIKINASE 1, CHLOROPLASTIC"/>
    <property type="match status" value="1"/>
</dbReference>
<evidence type="ECO:0000256" key="6">
    <source>
        <dbReference type="ARBA" id="ARBA00022679"/>
    </source>
</evidence>
<dbReference type="InterPro" id="IPR036637">
    <property type="entry name" value="Phosphohistidine_dom_sf"/>
</dbReference>
<dbReference type="Pfam" id="PF00391">
    <property type="entry name" value="PEP-utilizers"/>
    <property type="match status" value="1"/>
</dbReference>
<evidence type="ECO:0000256" key="4">
    <source>
        <dbReference type="ARBA" id="ARBA00011994"/>
    </source>
</evidence>
<evidence type="ECO:0000256" key="3">
    <source>
        <dbReference type="ARBA" id="ARBA00007837"/>
    </source>
</evidence>
<dbReference type="InterPro" id="IPR015813">
    <property type="entry name" value="Pyrv/PenolPyrv_kinase-like_dom"/>
</dbReference>
<evidence type="ECO:0000313" key="16">
    <source>
        <dbReference type="EMBL" id="MQY43134.1"/>
    </source>
</evidence>
<dbReference type="GO" id="GO:0050242">
    <property type="term" value="F:pyruvate, phosphate dikinase activity"/>
    <property type="evidence" value="ECO:0007669"/>
    <property type="project" value="UniProtKB-EC"/>
</dbReference>
<feature type="binding site" evidence="12">
    <location>
        <position position="721"/>
    </location>
    <ligand>
        <name>substrate</name>
    </ligand>
</feature>
<evidence type="ECO:0000256" key="13">
    <source>
        <dbReference type="PIRSR" id="PIRSR000853-3"/>
    </source>
</evidence>
<feature type="active site" description="Tele-phosphohistidine intermediate" evidence="11">
    <location>
        <position position="409"/>
    </location>
</feature>
<dbReference type="InterPro" id="IPR013815">
    <property type="entry name" value="ATP_grasp_subdomain_1"/>
</dbReference>
<dbReference type="RefSeq" id="WP_153548309.1">
    <property type="nucleotide sequence ID" value="NZ_WIXK01000005.1"/>
</dbReference>